<comment type="caution">
    <text evidence="1">The sequence shown here is derived from an EMBL/GenBank/DDBJ whole genome shotgun (WGS) entry which is preliminary data.</text>
</comment>
<gene>
    <name evidence="1" type="ORF">ACOLOM_LOCUS3840</name>
</gene>
<feature type="non-terminal residue" evidence="1">
    <location>
        <position position="1"/>
    </location>
</feature>
<accession>A0ACA9LE35</accession>
<dbReference type="Proteomes" id="UP000789525">
    <property type="component" value="Unassembled WGS sequence"/>
</dbReference>
<proteinExistence type="predicted"/>
<organism evidence="1 2">
    <name type="scientific">Acaulospora colombiana</name>
    <dbReference type="NCBI Taxonomy" id="27376"/>
    <lineage>
        <taxon>Eukaryota</taxon>
        <taxon>Fungi</taxon>
        <taxon>Fungi incertae sedis</taxon>
        <taxon>Mucoromycota</taxon>
        <taxon>Glomeromycotina</taxon>
        <taxon>Glomeromycetes</taxon>
        <taxon>Diversisporales</taxon>
        <taxon>Acaulosporaceae</taxon>
        <taxon>Acaulospora</taxon>
    </lineage>
</organism>
<protein>
    <submittedName>
        <fullName evidence="1">17375_t:CDS:1</fullName>
    </submittedName>
</protein>
<evidence type="ECO:0000313" key="1">
    <source>
        <dbReference type="EMBL" id="CAG8525383.1"/>
    </source>
</evidence>
<keyword evidence="2" id="KW-1185">Reference proteome</keyword>
<evidence type="ECO:0000313" key="2">
    <source>
        <dbReference type="Proteomes" id="UP000789525"/>
    </source>
</evidence>
<reference evidence="1" key="1">
    <citation type="submission" date="2021-06" db="EMBL/GenBank/DDBJ databases">
        <authorList>
            <person name="Kallberg Y."/>
            <person name="Tangrot J."/>
            <person name="Rosling A."/>
        </authorList>
    </citation>
    <scope>NUCLEOTIDE SEQUENCE</scope>
    <source>
        <strain evidence="1">CL356</strain>
    </source>
</reference>
<name>A0ACA9LE35_9GLOM</name>
<dbReference type="EMBL" id="CAJVPT010005924">
    <property type="protein sequence ID" value="CAG8525383.1"/>
    <property type="molecule type" value="Genomic_DNA"/>
</dbReference>
<sequence>LQASNVPSDGKKKGRRFSHPSDVERTPVATSAVTGTTLSPLDDPRHKIRRASLNTEFITRPRRESPSSLEGRPRVNPQRLPEEEEDDTSEMGSGEGPPSTSEQDELQSTSMKRKDDMLHPHPGHAKGLSLSSSMDTTLMSTSGTSAASRSSGNFNNGTSVSSSSRGFEVVRGGKGVELGGGSFTEGSASKTNWIYTNGQPMLRPFETVVFQTPVTTKLKRGILPAKQRRRSLVLTSEGRLVCIKELKSSTGRKKAQLEEELVLKSISSRDMEKVQTGDKVSSMITSDPQGSISTAASSNAASSSPSKRSSIIGISLPSGNSITSALPNILSSGQTPNQPTPSSSTSHTPADRTNAITNVEAKGDTAFAIYFGERVSVYNVESSAVAKSWIEMLTSSMEDQKGSPA</sequence>